<dbReference type="EMBL" id="QEKY01000015">
    <property type="protein sequence ID" value="PVZ08101.1"/>
    <property type="molecule type" value="Genomic_DNA"/>
</dbReference>
<keyword evidence="2" id="KW-0812">Transmembrane</keyword>
<dbReference type="OrthoDB" id="1467719at2"/>
<reference evidence="3 4" key="1">
    <citation type="submission" date="2018-04" db="EMBL/GenBank/DDBJ databases">
        <title>Genomic Encyclopedia of Type Strains, Phase IV (KMG-IV): sequencing the most valuable type-strain genomes for metagenomic binning, comparative biology and taxonomic classification.</title>
        <authorList>
            <person name="Goeker M."/>
        </authorList>
    </citation>
    <scope>NUCLEOTIDE SEQUENCE [LARGE SCALE GENOMIC DNA]</scope>
    <source>
        <strain evidence="3 4">DSM 28520</strain>
    </source>
</reference>
<name>A0A2U1F7E1_9PORP</name>
<keyword evidence="4" id="KW-1185">Reference proteome</keyword>
<evidence type="ECO:0000256" key="1">
    <source>
        <dbReference type="SAM" id="Coils"/>
    </source>
</evidence>
<feature type="transmembrane region" description="Helical" evidence="2">
    <location>
        <begin position="26"/>
        <end position="44"/>
    </location>
</feature>
<evidence type="ECO:0000313" key="3">
    <source>
        <dbReference type="EMBL" id="PVZ08101.1"/>
    </source>
</evidence>
<accession>A0A2U1F7E1</accession>
<keyword evidence="1" id="KW-0175">Coiled coil</keyword>
<dbReference type="AlphaFoldDB" id="A0A2U1F7E1"/>
<dbReference type="RefSeq" id="WP_116679831.1">
    <property type="nucleotide sequence ID" value="NZ_JBGYUN010000171.1"/>
</dbReference>
<evidence type="ECO:0000313" key="4">
    <source>
        <dbReference type="Proteomes" id="UP000245462"/>
    </source>
</evidence>
<keyword evidence="2" id="KW-0472">Membrane</keyword>
<organism evidence="3 4">
    <name type="scientific">Porphyromonas loveana</name>
    <dbReference type="NCBI Taxonomy" id="1884669"/>
    <lineage>
        <taxon>Bacteria</taxon>
        <taxon>Pseudomonadati</taxon>
        <taxon>Bacteroidota</taxon>
        <taxon>Bacteroidia</taxon>
        <taxon>Bacteroidales</taxon>
        <taxon>Porphyromonadaceae</taxon>
        <taxon>Porphyromonas</taxon>
    </lineage>
</organism>
<proteinExistence type="predicted"/>
<feature type="coiled-coil region" evidence="1">
    <location>
        <begin position="51"/>
        <end position="85"/>
    </location>
</feature>
<gene>
    <name evidence="3" type="ORF">C7382_11534</name>
</gene>
<protein>
    <submittedName>
        <fullName evidence="3">Septum formation initiator</fullName>
    </submittedName>
</protein>
<evidence type="ECO:0000256" key="2">
    <source>
        <dbReference type="SAM" id="Phobius"/>
    </source>
</evidence>
<dbReference type="Pfam" id="PF04977">
    <property type="entry name" value="DivIC"/>
    <property type="match status" value="1"/>
</dbReference>
<sequence>MDIRGWKAKVEERIQRVVAWWGRHKYVKYLVVIGFFVLVTFVFGDANIGRRIRYANRINSLKKELREVQEQYHQDSLRLEEIRANKQGIEHTARELYLMKRPEEIIFLIRDSSVRAD</sequence>
<dbReference type="GeneID" id="94551294"/>
<dbReference type="Proteomes" id="UP000245462">
    <property type="component" value="Unassembled WGS sequence"/>
</dbReference>
<keyword evidence="2" id="KW-1133">Transmembrane helix</keyword>
<comment type="caution">
    <text evidence="3">The sequence shown here is derived from an EMBL/GenBank/DDBJ whole genome shotgun (WGS) entry which is preliminary data.</text>
</comment>
<dbReference type="InterPro" id="IPR007060">
    <property type="entry name" value="FtsL/DivIC"/>
</dbReference>